<reference evidence="2" key="2">
    <citation type="submission" date="2021-09" db="EMBL/GenBank/DDBJ databases">
        <authorList>
            <person name="Jia N."/>
            <person name="Wang J."/>
            <person name="Shi W."/>
            <person name="Du L."/>
            <person name="Sun Y."/>
            <person name="Zhan W."/>
            <person name="Jiang J."/>
            <person name="Wang Q."/>
            <person name="Zhang B."/>
            <person name="Ji P."/>
            <person name="Sakyi L.B."/>
            <person name="Cui X."/>
            <person name="Yuan T."/>
            <person name="Jiang B."/>
            <person name="Yang W."/>
            <person name="Lam T.T.-Y."/>
            <person name="Chang Q."/>
            <person name="Ding S."/>
            <person name="Wang X."/>
            <person name="Zhu J."/>
            <person name="Ruan X."/>
            <person name="Zhao L."/>
            <person name="Wei J."/>
            <person name="Que T."/>
            <person name="Du C."/>
            <person name="Cheng J."/>
            <person name="Dai P."/>
            <person name="Han X."/>
            <person name="Huang E."/>
            <person name="Gao Y."/>
            <person name="Liu J."/>
            <person name="Shao H."/>
            <person name="Ye R."/>
            <person name="Li L."/>
            <person name="Wei W."/>
            <person name="Wang X."/>
            <person name="Wang C."/>
            <person name="Huo Q."/>
            <person name="Li W."/>
            <person name="Guo W."/>
            <person name="Chen H."/>
            <person name="Chen S."/>
            <person name="Zhou L."/>
            <person name="Zhou L."/>
            <person name="Ni X."/>
            <person name="Tian J."/>
            <person name="Zhou Y."/>
            <person name="Sheng Y."/>
            <person name="Liu T."/>
            <person name="Pan Y."/>
            <person name="Xia L."/>
            <person name="Li J."/>
            <person name="Zhao F."/>
            <person name="Cao W."/>
        </authorList>
    </citation>
    <scope>NUCLEOTIDE SEQUENCE</scope>
    <source>
        <strain evidence="2">Rsan-2018</strain>
        <tissue evidence="2">Larvae</tissue>
    </source>
</reference>
<evidence type="ECO:0008006" key="4">
    <source>
        <dbReference type="Google" id="ProtNLM"/>
    </source>
</evidence>
<gene>
    <name evidence="2" type="ORF">HPB52_005215</name>
</gene>
<accession>A0A9D4PKW1</accession>
<dbReference type="GO" id="GO:0008270">
    <property type="term" value="F:zinc ion binding"/>
    <property type="evidence" value="ECO:0007669"/>
    <property type="project" value="InterPro"/>
</dbReference>
<dbReference type="SUPFAM" id="SSF57756">
    <property type="entry name" value="Retrovirus zinc finger-like domains"/>
    <property type="match status" value="1"/>
</dbReference>
<feature type="region of interest" description="Disordered" evidence="1">
    <location>
        <begin position="1"/>
        <end position="26"/>
    </location>
</feature>
<protein>
    <recommendedName>
        <fullName evidence="4">CCHC-type domain-containing protein</fullName>
    </recommendedName>
</protein>
<evidence type="ECO:0000256" key="1">
    <source>
        <dbReference type="SAM" id="MobiDB-lite"/>
    </source>
</evidence>
<evidence type="ECO:0000313" key="3">
    <source>
        <dbReference type="Proteomes" id="UP000821837"/>
    </source>
</evidence>
<dbReference type="Proteomes" id="UP000821837">
    <property type="component" value="Chromosome 6"/>
</dbReference>
<name>A0A9D4PKW1_RHISA</name>
<dbReference type="InterPro" id="IPR036875">
    <property type="entry name" value="Znf_CCHC_sf"/>
</dbReference>
<comment type="caution">
    <text evidence="2">The sequence shown here is derived from an EMBL/GenBank/DDBJ whole genome shotgun (WGS) entry which is preliminary data.</text>
</comment>
<keyword evidence="3" id="KW-1185">Reference proteome</keyword>
<dbReference type="GO" id="GO:0003676">
    <property type="term" value="F:nucleic acid binding"/>
    <property type="evidence" value="ECO:0007669"/>
    <property type="project" value="InterPro"/>
</dbReference>
<evidence type="ECO:0000313" key="2">
    <source>
        <dbReference type="EMBL" id="KAH7946863.1"/>
    </source>
</evidence>
<proteinExistence type="predicted"/>
<dbReference type="AlphaFoldDB" id="A0A9D4PKW1"/>
<reference evidence="2" key="1">
    <citation type="journal article" date="2020" name="Cell">
        <title>Large-Scale Comparative Analyses of Tick Genomes Elucidate Their Genetic Diversity and Vector Capacities.</title>
        <authorList>
            <consortium name="Tick Genome and Microbiome Consortium (TIGMIC)"/>
            <person name="Jia N."/>
            <person name="Wang J."/>
            <person name="Shi W."/>
            <person name="Du L."/>
            <person name="Sun Y."/>
            <person name="Zhan W."/>
            <person name="Jiang J.F."/>
            <person name="Wang Q."/>
            <person name="Zhang B."/>
            <person name="Ji P."/>
            <person name="Bell-Sakyi L."/>
            <person name="Cui X.M."/>
            <person name="Yuan T.T."/>
            <person name="Jiang B.G."/>
            <person name="Yang W.F."/>
            <person name="Lam T.T."/>
            <person name="Chang Q.C."/>
            <person name="Ding S.J."/>
            <person name="Wang X.J."/>
            <person name="Zhu J.G."/>
            <person name="Ruan X.D."/>
            <person name="Zhao L."/>
            <person name="Wei J.T."/>
            <person name="Ye R.Z."/>
            <person name="Que T.C."/>
            <person name="Du C.H."/>
            <person name="Zhou Y.H."/>
            <person name="Cheng J.X."/>
            <person name="Dai P.F."/>
            <person name="Guo W.B."/>
            <person name="Han X.H."/>
            <person name="Huang E.J."/>
            <person name="Li L.F."/>
            <person name="Wei W."/>
            <person name="Gao Y.C."/>
            <person name="Liu J.Z."/>
            <person name="Shao H.Z."/>
            <person name="Wang X."/>
            <person name="Wang C.C."/>
            <person name="Yang T.C."/>
            <person name="Huo Q.B."/>
            <person name="Li W."/>
            <person name="Chen H.Y."/>
            <person name="Chen S.E."/>
            <person name="Zhou L.G."/>
            <person name="Ni X.B."/>
            <person name="Tian J.H."/>
            <person name="Sheng Y."/>
            <person name="Liu T."/>
            <person name="Pan Y.S."/>
            <person name="Xia L.Y."/>
            <person name="Li J."/>
            <person name="Zhao F."/>
            <person name="Cao W.C."/>
        </authorList>
    </citation>
    <scope>NUCLEOTIDE SEQUENCE</scope>
    <source>
        <strain evidence="2">Rsan-2018</strain>
    </source>
</reference>
<sequence>MEYVVEGQEVSPEELSHGSWQSPGLRAQEQRRAALRRAAAANTTPTTIRPVLRHLGHAVARRFLASRLTPFTSSAVVNLPSTIISFSHSTYTLPCCKQRICKIPRPHPVTRLPPHHIPHDVRHYLHLHLYAPSPDDALRGILYHAFDDFTSEDLQASNPTLSIVGGRCMGKTPNILVALTEPNVPAWILYHGVHLRLLPLHNKAEACFNCRLTGHCTDVCPKPRQGRCHRCGATHPPPPEGSPPTCTPR</sequence>
<dbReference type="EMBL" id="JABSTV010001252">
    <property type="protein sequence ID" value="KAH7946863.1"/>
    <property type="molecule type" value="Genomic_DNA"/>
</dbReference>
<organism evidence="2 3">
    <name type="scientific">Rhipicephalus sanguineus</name>
    <name type="common">Brown dog tick</name>
    <name type="synonym">Ixodes sanguineus</name>
    <dbReference type="NCBI Taxonomy" id="34632"/>
    <lineage>
        <taxon>Eukaryota</taxon>
        <taxon>Metazoa</taxon>
        <taxon>Ecdysozoa</taxon>
        <taxon>Arthropoda</taxon>
        <taxon>Chelicerata</taxon>
        <taxon>Arachnida</taxon>
        <taxon>Acari</taxon>
        <taxon>Parasitiformes</taxon>
        <taxon>Ixodida</taxon>
        <taxon>Ixodoidea</taxon>
        <taxon>Ixodidae</taxon>
        <taxon>Rhipicephalinae</taxon>
        <taxon>Rhipicephalus</taxon>
        <taxon>Rhipicephalus</taxon>
    </lineage>
</organism>